<dbReference type="Pfam" id="PF07679">
    <property type="entry name" value="I-set"/>
    <property type="match status" value="4"/>
</dbReference>
<keyword evidence="3" id="KW-0393">Immunoglobulin domain</keyword>
<dbReference type="KEGG" id="cvn:111124194"/>
<dbReference type="FunFam" id="2.60.40.10:FF:000107">
    <property type="entry name" value="Myosin, light chain kinase a"/>
    <property type="match status" value="2"/>
</dbReference>
<dbReference type="Proteomes" id="UP000694844">
    <property type="component" value="Chromosome 3"/>
</dbReference>
<dbReference type="InterPro" id="IPR036116">
    <property type="entry name" value="FN3_sf"/>
</dbReference>
<feature type="domain" description="Fibronectin type-III" evidence="6">
    <location>
        <begin position="850"/>
        <end position="947"/>
    </location>
</feature>
<accession>A0A8B8D5G0</accession>
<dbReference type="FunFam" id="2.60.40.10:FF:000032">
    <property type="entry name" value="palladin isoform X1"/>
    <property type="match status" value="2"/>
</dbReference>
<evidence type="ECO:0000313" key="8">
    <source>
        <dbReference type="RefSeq" id="XP_022322764.1"/>
    </source>
</evidence>
<dbReference type="PROSITE" id="PS50853">
    <property type="entry name" value="FN3"/>
    <property type="match status" value="2"/>
</dbReference>
<feature type="domain" description="Ig-like" evidence="5">
    <location>
        <begin position="387"/>
        <end position="474"/>
    </location>
</feature>
<evidence type="ECO:0000313" key="7">
    <source>
        <dbReference type="Proteomes" id="UP000694844"/>
    </source>
</evidence>
<dbReference type="InterPro" id="IPR007110">
    <property type="entry name" value="Ig-like_dom"/>
</dbReference>
<evidence type="ECO:0000256" key="3">
    <source>
        <dbReference type="ARBA" id="ARBA00023319"/>
    </source>
</evidence>
<keyword evidence="1" id="KW-0677">Repeat</keyword>
<protein>
    <submittedName>
        <fullName evidence="8">Hemicentin-1-like</fullName>
    </submittedName>
</protein>
<gene>
    <name evidence="8" type="primary">LOC111124194</name>
</gene>
<dbReference type="SMART" id="SM00060">
    <property type="entry name" value="FN3"/>
    <property type="match status" value="3"/>
</dbReference>
<feature type="domain" description="Ig-like" evidence="5">
    <location>
        <begin position="478"/>
        <end position="563"/>
    </location>
</feature>
<dbReference type="GO" id="GO:0098609">
    <property type="term" value="P:cell-cell adhesion"/>
    <property type="evidence" value="ECO:0007669"/>
    <property type="project" value="TreeGrafter"/>
</dbReference>
<dbReference type="InterPro" id="IPR013098">
    <property type="entry name" value="Ig_I-set"/>
</dbReference>
<feature type="compositionally biased region" description="Pro residues" evidence="4">
    <location>
        <begin position="1238"/>
        <end position="1247"/>
    </location>
</feature>
<dbReference type="Pfam" id="PF00041">
    <property type="entry name" value="fn3"/>
    <property type="match status" value="2"/>
</dbReference>
<dbReference type="SUPFAM" id="SSF49265">
    <property type="entry name" value="Fibronectin type III"/>
    <property type="match status" value="2"/>
</dbReference>
<evidence type="ECO:0000256" key="2">
    <source>
        <dbReference type="ARBA" id="ARBA00023157"/>
    </source>
</evidence>
<dbReference type="SMART" id="SM00409">
    <property type="entry name" value="IG"/>
    <property type="match status" value="8"/>
</dbReference>
<dbReference type="PROSITE" id="PS50835">
    <property type="entry name" value="IG_LIKE"/>
    <property type="match status" value="8"/>
</dbReference>
<dbReference type="PANTHER" id="PTHR44170">
    <property type="entry name" value="PROTEIN SIDEKICK"/>
    <property type="match status" value="1"/>
</dbReference>
<dbReference type="CDD" id="cd00096">
    <property type="entry name" value="Ig"/>
    <property type="match status" value="1"/>
</dbReference>
<reference evidence="8" key="1">
    <citation type="submission" date="2025-08" db="UniProtKB">
        <authorList>
            <consortium name="RefSeq"/>
        </authorList>
    </citation>
    <scope>IDENTIFICATION</scope>
    <source>
        <tissue evidence="8">Whole sample</tissue>
    </source>
</reference>
<feature type="domain" description="Ig-like" evidence="5">
    <location>
        <begin position="657"/>
        <end position="742"/>
    </location>
</feature>
<evidence type="ECO:0000256" key="1">
    <source>
        <dbReference type="ARBA" id="ARBA00022737"/>
    </source>
</evidence>
<name>A0A8B8D5G0_CRAVI</name>
<feature type="region of interest" description="Disordered" evidence="4">
    <location>
        <begin position="833"/>
        <end position="855"/>
    </location>
</feature>
<feature type="domain" description="Ig-like" evidence="5">
    <location>
        <begin position="70"/>
        <end position="177"/>
    </location>
</feature>
<dbReference type="RefSeq" id="XP_022322764.1">
    <property type="nucleotide sequence ID" value="XM_022467056.1"/>
</dbReference>
<feature type="compositionally biased region" description="Polar residues" evidence="4">
    <location>
        <begin position="1248"/>
        <end position="1261"/>
    </location>
</feature>
<feature type="compositionally biased region" description="Polar residues" evidence="4">
    <location>
        <begin position="833"/>
        <end position="852"/>
    </location>
</feature>
<feature type="domain" description="Ig-like" evidence="5">
    <location>
        <begin position="272"/>
        <end position="380"/>
    </location>
</feature>
<feature type="domain" description="Ig-like" evidence="5">
    <location>
        <begin position="568"/>
        <end position="652"/>
    </location>
</feature>
<organism evidence="7 8">
    <name type="scientific">Crassostrea virginica</name>
    <name type="common">Eastern oyster</name>
    <dbReference type="NCBI Taxonomy" id="6565"/>
    <lineage>
        <taxon>Eukaryota</taxon>
        <taxon>Metazoa</taxon>
        <taxon>Spiralia</taxon>
        <taxon>Lophotrochozoa</taxon>
        <taxon>Mollusca</taxon>
        <taxon>Bivalvia</taxon>
        <taxon>Autobranchia</taxon>
        <taxon>Pteriomorphia</taxon>
        <taxon>Ostreida</taxon>
        <taxon>Ostreoidea</taxon>
        <taxon>Ostreidae</taxon>
        <taxon>Crassostrea</taxon>
    </lineage>
</organism>
<evidence type="ECO:0000256" key="4">
    <source>
        <dbReference type="SAM" id="MobiDB-lite"/>
    </source>
</evidence>
<evidence type="ECO:0000259" key="6">
    <source>
        <dbReference type="PROSITE" id="PS50853"/>
    </source>
</evidence>
<dbReference type="InterPro" id="IPR003961">
    <property type="entry name" value="FN3_dom"/>
</dbReference>
<dbReference type="SMART" id="SM00408">
    <property type="entry name" value="IGc2"/>
    <property type="match status" value="8"/>
</dbReference>
<feature type="domain" description="Ig-like" evidence="5">
    <location>
        <begin position="1"/>
        <end position="69"/>
    </location>
</feature>
<dbReference type="Pfam" id="PF13927">
    <property type="entry name" value="Ig_3"/>
    <property type="match status" value="3"/>
</dbReference>
<keyword evidence="7" id="KW-1185">Reference proteome</keyword>
<keyword evidence="2" id="KW-1015">Disulfide bond</keyword>
<proteinExistence type="predicted"/>
<dbReference type="SUPFAM" id="SSF48726">
    <property type="entry name" value="Immunoglobulin"/>
    <property type="match status" value="8"/>
</dbReference>
<dbReference type="GeneID" id="111124194"/>
<feature type="domain" description="Ig-like" evidence="5">
    <location>
        <begin position="188"/>
        <end position="260"/>
    </location>
</feature>
<dbReference type="InterPro" id="IPR003598">
    <property type="entry name" value="Ig_sub2"/>
</dbReference>
<dbReference type="CDD" id="cd00063">
    <property type="entry name" value="FN3"/>
    <property type="match status" value="2"/>
</dbReference>
<dbReference type="Gene3D" id="2.60.40.10">
    <property type="entry name" value="Immunoglobulins"/>
    <property type="match status" value="12"/>
</dbReference>
<evidence type="ECO:0000259" key="5">
    <source>
        <dbReference type="PROSITE" id="PS50835"/>
    </source>
</evidence>
<dbReference type="PANTHER" id="PTHR44170:SF6">
    <property type="entry name" value="CONTACTIN"/>
    <property type="match status" value="1"/>
</dbReference>
<feature type="compositionally biased region" description="Basic and acidic residues" evidence="4">
    <location>
        <begin position="1226"/>
        <end position="1236"/>
    </location>
</feature>
<dbReference type="InterPro" id="IPR003599">
    <property type="entry name" value="Ig_sub"/>
</dbReference>
<feature type="region of interest" description="Disordered" evidence="4">
    <location>
        <begin position="1220"/>
        <end position="1265"/>
    </location>
</feature>
<feature type="domain" description="Fibronectin type-III" evidence="6">
    <location>
        <begin position="748"/>
        <end position="846"/>
    </location>
</feature>
<sequence>MTLNCEAKLLSSASQQLSYSWYLNGGPRPVGSSIFVNNSLLVQNIQQAELGNYTCVVTSDDGSSQLAVSPPAQVIHAYIRPFLINPIGVSVTEGDTITLNCVTGESSPPPQIYWEKDAVPFKGGSQYNATYKSASSLGFVQQYSMKLVLVATPEHNGEYNCAARNDMLGITVRSLLVFVGVSAFEYASRVDLNQYRRNILIPKDQPFTLNCPIIGYPTPAITWQKGQVRLTPTTTNHTLLANGSIHIESFQLADQGYYLCEGVNRLGRDRSPDIILQAAYIDFDFARHPTSKYAIAGQPTTLPCSPPISYPPANVTWYKNNQPLTNQFSNGSQTVFIVDPANGIWDLFIADVQRIHEGQYFCVAENVFAVPTSRTSKVATLRVGGAPTFVQPPVSQSVIKGQGLVLICLVQGDPEPEITWLFNGLPVTDGAYTTTFSMKNQELHIANVNKAWEGYFTCRANNSYGKSEALAYVTVKVPVVITNPMINLTVIVGNQAFLPCEVYGDPAPNVTWYKGQSVLALSSRIHQTVDGLIISNTRLSDGGLYRCLSMNGAGTAQSSGELTIQAPPIFTSTPQNISVVMGGTANFSCSAEGHPASTLTWQFNGTKLLPDGVYVSTDNSIQIGLVSWQHTGTYTCVATNVVGQEKVSAKLSVQVRPRVRYIQGDLIVIRNRATTLTCKADGIPTPRISWFRRGSEIFSTPDGRIVVTSERQLLIKFANAADEGDYTCSAVNLVGSDEAEVSLHVVEPPLPPTLLDPIATSSTSVTLRWAPVTQNWYTSVTNYNAYYKQRHELVYQRYDITAGANEVLHNVQGLQPGAEYLFVVTASNQAGEGAMSNSRSAKTLNADPSSPRNVRLSEVKPSSVTVTWEIPQTTNGIIQKYQIWYQITHSNEQPEKILVQAPTTSYTVTGLLAYTEYQFNVRAATVENDVDLWGNFSSMAVTRTEAAVPHGSPLSVEATSISSTAVQVTWKLPDPSTWNSDLSGIEVEVQKDGEKTSRTVTLPTTPGSLPYNIRARKNSIFWLPRDAHQCNSVLVPTCKPNGVIRYYNVKYYPLPQTDRQGNISELAASYMSPVLYPIVYNACVVLGELNVHTYSLLVNSVMIAITRNSGAEKKNADLISNITVQYMYSRNDTDEEDFNKTVEILNSFSSLLDLDAIQWMSAWNVPILELCNGLLWVRDTLVSKNTSETRTVLENLQFSTDYMVGVSAVNAEGRGTLSVHSVKQVRMSEREREIRENPSPPPPPPPDTTETVSQGPTTLSAMPSLRVRRRTNCRVPRGDSGRGVLVIFILALVLCICIKQRQRQNQADYGNFDSEDNNNRDNRHSLLESTFWEIQSSMAPIRLCLELSFFDTNQPSCFQGYGHLKESQSVAASSSFPGIRIHKPEETGGASDPGENGTPTMSLSVSPWICLQRKSTPGKAQLKSENAEAIAVMRNSHLPLGIDDTDSLIPNDSVVVYAERTAL</sequence>
<dbReference type="InterPro" id="IPR036179">
    <property type="entry name" value="Ig-like_dom_sf"/>
</dbReference>
<dbReference type="InterPro" id="IPR013783">
    <property type="entry name" value="Ig-like_fold"/>
</dbReference>
<dbReference type="OrthoDB" id="428111at2759"/>